<name>A0A523UND3_UNCT6</name>
<dbReference type="AlphaFoldDB" id="A0A523UND3"/>
<dbReference type="Pfam" id="PF18847">
    <property type="entry name" value="LPD29"/>
    <property type="match status" value="1"/>
</dbReference>
<organism evidence="2 3">
    <name type="scientific">candidate division TA06 bacterium</name>
    <dbReference type="NCBI Taxonomy" id="2250710"/>
    <lineage>
        <taxon>Bacteria</taxon>
        <taxon>Bacteria division TA06</taxon>
    </lineage>
</organism>
<dbReference type="InterPro" id="IPR041311">
    <property type="entry name" value="LPD29"/>
</dbReference>
<sequence>MRVARYVEDTDVAKTARNELKHCSPSCKFSLRTHLYTCGSSIDVSRMDGLTVNAIGTVIGKSRRTEFEGMQHLQCWHNNQYQGETLYCGNGYEQAIRTHSSDSLRRTAIEWEAKCGFEAPELIEGEYGVYLDPEDDPYLPESREHASQVIM</sequence>
<dbReference type="EMBL" id="SOJN01000141">
    <property type="protein sequence ID" value="TET44036.1"/>
    <property type="molecule type" value="Genomic_DNA"/>
</dbReference>
<gene>
    <name evidence="2" type="ORF">E3J62_11400</name>
</gene>
<dbReference type="Proteomes" id="UP000315525">
    <property type="component" value="Unassembled WGS sequence"/>
</dbReference>
<evidence type="ECO:0000313" key="3">
    <source>
        <dbReference type="Proteomes" id="UP000315525"/>
    </source>
</evidence>
<reference evidence="2 3" key="1">
    <citation type="submission" date="2019-03" db="EMBL/GenBank/DDBJ databases">
        <title>Metabolic potential of uncultured bacteria and archaea associated with petroleum seepage in deep-sea sediments.</title>
        <authorList>
            <person name="Dong X."/>
            <person name="Hubert C."/>
        </authorList>
    </citation>
    <scope>NUCLEOTIDE SEQUENCE [LARGE SCALE GENOMIC DNA]</scope>
    <source>
        <strain evidence="2">E44_bin18</strain>
    </source>
</reference>
<protein>
    <recommendedName>
        <fullName evidence="1">Large polyvalent protein associated domain-containing protein</fullName>
    </recommendedName>
</protein>
<feature type="domain" description="Large polyvalent protein associated" evidence="1">
    <location>
        <begin position="9"/>
        <end position="73"/>
    </location>
</feature>
<accession>A0A523UND3</accession>
<evidence type="ECO:0000259" key="1">
    <source>
        <dbReference type="Pfam" id="PF18847"/>
    </source>
</evidence>
<proteinExistence type="predicted"/>
<comment type="caution">
    <text evidence="2">The sequence shown here is derived from an EMBL/GenBank/DDBJ whole genome shotgun (WGS) entry which is preliminary data.</text>
</comment>
<evidence type="ECO:0000313" key="2">
    <source>
        <dbReference type="EMBL" id="TET44036.1"/>
    </source>
</evidence>